<reference evidence="3" key="1">
    <citation type="submission" date="2013-08" db="EMBL/GenBank/DDBJ databases">
        <authorList>
            <person name="Mendez C."/>
            <person name="Richter M."/>
            <person name="Ferrer M."/>
            <person name="Sanchez J."/>
        </authorList>
    </citation>
    <scope>NUCLEOTIDE SEQUENCE</scope>
</reference>
<dbReference type="AlphaFoldDB" id="T1DDS6"/>
<feature type="non-terminal residue" evidence="3">
    <location>
        <position position="151"/>
    </location>
</feature>
<evidence type="ECO:0000256" key="2">
    <source>
        <dbReference type="SAM" id="Phobius"/>
    </source>
</evidence>
<gene>
    <name evidence="3" type="ORF">B1B_00157</name>
</gene>
<reference evidence="3" key="2">
    <citation type="journal article" date="2014" name="ISME J.">
        <title>Microbial stratification in low pH oxic and suboxic macroscopic growths along an acid mine drainage.</title>
        <authorList>
            <person name="Mendez-Garcia C."/>
            <person name="Mesa V."/>
            <person name="Sprenger R.R."/>
            <person name="Richter M."/>
            <person name="Diez M.S."/>
            <person name="Solano J."/>
            <person name="Bargiela R."/>
            <person name="Golyshina O.V."/>
            <person name="Manteca A."/>
            <person name="Ramos J.L."/>
            <person name="Gallego J.R."/>
            <person name="Llorente I."/>
            <person name="Martins Dos Santos V.A."/>
            <person name="Jensen O.N."/>
            <person name="Pelaez A.I."/>
            <person name="Sanchez J."/>
            <person name="Ferrer M."/>
        </authorList>
    </citation>
    <scope>NUCLEOTIDE SEQUENCE</scope>
</reference>
<name>T1DDS6_9ZZZZ</name>
<feature type="transmembrane region" description="Helical" evidence="2">
    <location>
        <begin position="62"/>
        <end position="82"/>
    </location>
</feature>
<organism evidence="3">
    <name type="scientific">mine drainage metagenome</name>
    <dbReference type="NCBI Taxonomy" id="410659"/>
    <lineage>
        <taxon>unclassified sequences</taxon>
        <taxon>metagenomes</taxon>
        <taxon>ecological metagenomes</taxon>
    </lineage>
</organism>
<feature type="transmembrane region" description="Helical" evidence="2">
    <location>
        <begin position="88"/>
        <end position="105"/>
    </location>
</feature>
<dbReference type="Gene3D" id="1.10.4160.10">
    <property type="entry name" value="Hydantoin permease"/>
    <property type="match status" value="1"/>
</dbReference>
<feature type="non-terminal residue" evidence="3">
    <location>
        <position position="1"/>
    </location>
</feature>
<feature type="compositionally biased region" description="Low complexity" evidence="1">
    <location>
        <begin position="124"/>
        <end position="134"/>
    </location>
</feature>
<comment type="caution">
    <text evidence="3">The sequence shown here is derived from an EMBL/GenBank/DDBJ whole genome shotgun (WGS) entry which is preliminary data.</text>
</comment>
<dbReference type="EMBL" id="AUZY01000116">
    <property type="protein sequence ID" value="EQD79544.1"/>
    <property type="molecule type" value="Genomic_DNA"/>
</dbReference>
<keyword evidence="2" id="KW-0812">Transmembrane</keyword>
<feature type="transmembrane region" description="Helical" evidence="2">
    <location>
        <begin position="28"/>
        <end position="50"/>
    </location>
</feature>
<proteinExistence type="predicted"/>
<sequence length="151" mass="16035">TFALVVSWVTYSADYSRYLPLDSSRRRVALASAGGSTASLVGCGLLGAAIQTADPGRLLPNLIVASVPVAFAYCFAAFIILAELSSNYLNVYSAAMCALAIGIEGQAVDGRHRRRGPGRPDRGPGPLRRQRLPGQLRQLPHPHLRLVPGLG</sequence>
<accession>T1DDS6</accession>
<keyword evidence="2" id="KW-0472">Membrane</keyword>
<feature type="region of interest" description="Disordered" evidence="1">
    <location>
        <begin position="110"/>
        <end position="134"/>
    </location>
</feature>
<protein>
    <submittedName>
        <fullName evidence="3">Permease for cytosine/purines, uracil, thiamine, allantoin</fullName>
    </submittedName>
</protein>
<evidence type="ECO:0000256" key="1">
    <source>
        <dbReference type="SAM" id="MobiDB-lite"/>
    </source>
</evidence>
<keyword evidence="2" id="KW-1133">Transmembrane helix</keyword>
<evidence type="ECO:0000313" key="3">
    <source>
        <dbReference type="EMBL" id="EQD79544.1"/>
    </source>
</evidence>